<feature type="signal peptide" evidence="1">
    <location>
        <begin position="1"/>
        <end position="20"/>
    </location>
</feature>
<sequence length="340" mass="38256">MTRCLSLLGILLLGVSGAQAAEFTPSGSLGLTQTFYGDSGNYRTATSHPSLTWNYQLSPEWGLSAEWDRTWNRYTYTGAPKQQNNDYSEPSFTVSYNYGKLGSSKVNWSSSLKIETQSNFNNNSQGYGLLQTVFDFSKYFPENAYIQPTQLAIAPMYVYGKNISGPSGTVNTGGVGLLTNWNLPANFSLTLNAYAFKDWYRGSFIVGGSNGSYTNATYFMLSAWLEYAKTLYKFNERTSLAFNFSGGLDPYVMSNRRAAWNPFLATDEMYQWLSPTVMKGNYKNAYDLFALPQLSLSYTLNKQVSFNAFVQAKYSNQQWGSSEKNWRWQPQAGIGVVYQF</sequence>
<dbReference type="EMBL" id="LT546645">
    <property type="protein sequence ID" value="SAI67282.1"/>
    <property type="molecule type" value="Genomic_DNA"/>
</dbReference>
<dbReference type="eggNOG" id="ENOG502Z9AH">
    <property type="taxonomic scope" value="Bacteria"/>
</dbReference>
<name>A0A157SA31_9BORD</name>
<evidence type="ECO:0000313" key="2">
    <source>
        <dbReference type="EMBL" id="SAI67282.1"/>
    </source>
</evidence>
<evidence type="ECO:0000256" key="1">
    <source>
        <dbReference type="SAM" id="SignalP"/>
    </source>
</evidence>
<accession>A0A157SA31</accession>
<dbReference type="AlphaFoldDB" id="A0A157SA31"/>
<reference evidence="2 3" key="1">
    <citation type="submission" date="2016-04" db="EMBL/GenBank/DDBJ databases">
        <authorList>
            <consortium name="Pathogen Informatics"/>
        </authorList>
    </citation>
    <scope>NUCLEOTIDE SEQUENCE [LARGE SCALE GENOMIC DNA]</scope>
    <source>
        <strain evidence="2 3">H044680328</strain>
    </source>
</reference>
<keyword evidence="3" id="KW-1185">Reference proteome</keyword>
<feature type="chain" id="PRO_5009816747" evidence="1">
    <location>
        <begin position="21"/>
        <end position="340"/>
    </location>
</feature>
<evidence type="ECO:0000313" key="3">
    <source>
        <dbReference type="Proteomes" id="UP000076825"/>
    </source>
</evidence>
<gene>
    <name evidence="2" type="ORF">SAMEA3906487_00674</name>
</gene>
<organism evidence="2 3">
    <name type="scientific">Bordetella trematum</name>
    <dbReference type="NCBI Taxonomy" id="123899"/>
    <lineage>
        <taxon>Bacteria</taxon>
        <taxon>Pseudomonadati</taxon>
        <taxon>Pseudomonadota</taxon>
        <taxon>Betaproteobacteria</taxon>
        <taxon>Burkholderiales</taxon>
        <taxon>Alcaligenaceae</taxon>
        <taxon>Bordetella</taxon>
    </lineage>
</organism>
<dbReference type="KEGG" id="btrm:SAMEA390648700674"/>
<dbReference type="Proteomes" id="UP000076825">
    <property type="component" value="Chromosome 1"/>
</dbReference>
<proteinExistence type="predicted"/>
<dbReference type="PATRIC" id="fig|123899.6.peg.648"/>
<keyword evidence="1" id="KW-0732">Signal</keyword>
<protein>
    <submittedName>
        <fullName evidence="2">Uncharacterized protein</fullName>
    </submittedName>
</protein>